<keyword evidence="6 9" id="KW-1133">Transmembrane helix</keyword>
<dbReference type="Proteomes" id="UP000612055">
    <property type="component" value="Unassembled WGS sequence"/>
</dbReference>
<evidence type="ECO:0000256" key="5">
    <source>
        <dbReference type="ARBA" id="ARBA00022824"/>
    </source>
</evidence>
<keyword evidence="4 9" id="KW-0812">Transmembrane</keyword>
<dbReference type="Pfam" id="PF04506">
    <property type="entry name" value="Rft-1"/>
    <property type="match status" value="1"/>
</dbReference>
<comment type="caution">
    <text evidence="9">Lacks conserved residue(s) required for the propagation of feature annotation.</text>
</comment>
<feature type="transmembrane region" description="Helical" evidence="9">
    <location>
        <begin position="367"/>
        <end position="388"/>
    </location>
</feature>
<sequence>MTATALLPAHGSGTAASRDAEVPYYREAVLLHGLAALIELLAEPAYILISVRLMFGARVAVEFAATLTKSLVTLGLLAAGSGSGPAGLIWARLGPGGPVPPALLFSAAQLGLALVALFGYWGLALRRMAAEGGAAGARAVGTREKAEAKGAGSGKEAAAGGVNPRWLGAWTPAERRVLGASALFTLQAVEKLALAEGSRVVLAARQSAASQGVYGLVSNLGSLAVRTLFAPLEEAAFTAFSAWGAQAQTQAPDSQPAPTPAPESRPEHKSGSGSGSGSERDGAARLAPLADVLAPLCKAVCVLGLAAAAFGPAYAYCLLRLAYGLRWSESGAPLVLAAYSGYVLLVAMNGMAEAFVHAVLDARGLRASNAVLAAASGLHLAACVGLVGRAGALGLVAADGINMVVRIAYSAWCICSFFKPLPAFTLSRLLPARATLAAFAAAAALAAASNWALLVRPGTDERTPQSVFVRRAAAHVGVGVTLLAAVAAVLTQTERATLRRVAAMRRGGRGGVKEE</sequence>
<evidence type="ECO:0000256" key="1">
    <source>
        <dbReference type="ARBA" id="ARBA00004477"/>
    </source>
</evidence>
<dbReference type="GO" id="GO:0006488">
    <property type="term" value="P:dolichol-linked oligosaccharide biosynthetic process"/>
    <property type="evidence" value="ECO:0007669"/>
    <property type="project" value="InterPro"/>
</dbReference>
<evidence type="ECO:0000313" key="11">
    <source>
        <dbReference type="EMBL" id="KAG2486826.1"/>
    </source>
</evidence>
<keyword evidence="7 9" id="KW-0472">Membrane</keyword>
<name>A0A835XMX1_9CHLO</name>
<evidence type="ECO:0000256" key="7">
    <source>
        <dbReference type="ARBA" id="ARBA00023136"/>
    </source>
</evidence>
<comment type="pathway">
    <text evidence="2">Protein modification; protein glycosylation.</text>
</comment>
<evidence type="ECO:0000256" key="6">
    <source>
        <dbReference type="ARBA" id="ARBA00022989"/>
    </source>
</evidence>
<feature type="transmembrane region" description="Helical" evidence="9">
    <location>
        <begin position="336"/>
        <end position="360"/>
    </location>
</feature>
<evidence type="ECO:0000256" key="2">
    <source>
        <dbReference type="ARBA" id="ARBA00004922"/>
    </source>
</evidence>
<comment type="subcellular location">
    <subcellularLocation>
        <location evidence="1 9">Endoplasmic reticulum membrane</location>
        <topology evidence="1 9">Multi-pass membrane protein</topology>
    </subcellularLocation>
</comment>
<feature type="transmembrane region" description="Helical" evidence="9">
    <location>
        <begin position="472"/>
        <end position="490"/>
    </location>
</feature>
<evidence type="ECO:0000256" key="9">
    <source>
        <dbReference type="RuleBase" id="RU365067"/>
    </source>
</evidence>
<evidence type="ECO:0000313" key="12">
    <source>
        <dbReference type="Proteomes" id="UP000612055"/>
    </source>
</evidence>
<organism evidence="11 12">
    <name type="scientific">Edaphochlamys debaryana</name>
    <dbReference type="NCBI Taxonomy" id="47281"/>
    <lineage>
        <taxon>Eukaryota</taxon>
        <taxon>Viridiplantae</taxon>
        <taxon>Chlorophyta</taxon>
        <taxon>core chlorophytes</taxon>
        <taxon>Chlorophyceae</taxon>
        <taxon>CS clade</taxon>
        <taxon>Chlamydomonadales</taxon>
        <taxon>Chlamydomonadales incertae sedis</taxon>
        <taxon>Edaphochlamys</taxon>
    </lineage>
</organism>
<accession>A0A835XMX1</accession>
<dbReference type="EMBL" id="JAEHOE010000106">
    <property type="protein sequence ID" value="KAG2486826.1"/>
    <property type="molecule type" value="Genomic_DNA"/>
</dbReference>
<feature type="region of interest" description="Disordered" evidence="10">
    <location>
        <begin position="248"/>
        <end position="281"/>
    </location>
</feature>
<dbReference type="GO" id="GO:0005789">
    <property type="term" value="C:endoplasmic reticulum membrane"/>
    <property type="evidence" value="ECO:0007669"/>
    <property type="project" value="UniProtKB-SubCell"/>
</dbReference>
<feature type="transmembrane region" description="Helical" evidence="9">
    <location>
        <begin position="292"/>
        <end position="316"/>
    </location>
</feature>
<feature type="transmembrane region" description="Helical" evidence="9">
    <location>
        <begin position="430"/>
        <end position="452"/>
    </location>
</feature>
<reference evidence="11" key="1">
    <citation type="journal article" date="2020" name="bioRxiv">
        <title>Comparative genomics of Chlamydomonas.</title>
        <authorList>
            <person name="Craig R.J."/>
            <person name="Hasan A.R."/>
            <person name="Ness R.W."/>
            <person name="Keightley P.D."/>
        </authorList>
    </citation>
    <scope>NUCLEOTIDE SEQUENCE</scope>
    <source>
        <strain evidence="11">CCAP 11/70</strain>
    </source>
</reference>
<proteinExistence type="inferred from homology"/>
<dbReference type="PANTHER" id="PTHR13117:SF5">
    <property type="entry name" value="PROTEIN RFT1 HOMOLOG"/>
    <property type="match status" value="1"/>
</dbReference>
<evidence type="ECO:0000256" key="10">
    <source>
        <dbReference type="SAM" id="MobiDB-lite"/>
    </source>
</evidence>
<evidence type="ECO:0000256" key="3">
    <source>
        <dbReference type="ARBA" id="ARBA00010288"/>
    </source>
</evidence>
<keyword evidence="5" id="KW-0256">Endoplasmic reticulum</keyword>
<comment type="caution">
    <text evidence="11">The sequence shown here is derived from an EMBL/GenBank/DDBJ whole genome shotgun (WGS) entry which is preliminary data.</text>
</comment>
<dbReference type="GO" id="GO:0034203">
    <property type="term" value="P:glycolipid translocation"/>
    <property type="evidence" value="ECO:0007669"/>
    <property type="project" value="TreeGrafter"/>
</dbReference>
<feature type="transmembrane region" description="Helical" evidence="9">
    <location>
        <begin position="103"/>
        <end position="123"/>
    </location>
</feature>
<feature type="transmembrane region" description="Helical" evidence="9">
    <location>
        <begin position="70"/>
        <end position="91"/>
    </location>
</feature>
<dbReference type="InterPro" id="IPR007594">
    <property type="entry name" value="RFT1"/>
</dbReference>
<dbReference type="OrthoDB" id="9979195at2759"/>
<gene>
    <name evidence="11" type="ORF">HYH03_014509</name>
</gene>
<dbReference type="PANTHER" id="PTHR13117">
    <property type="entry name" value="ENDOPLASMIC RETICULUM MULTISPAN TRANSMEMBRANE PROTEIN-RELATED"/>
    <property type="match status" value="1"/>
</dbReference>
<dbReference type="AlphaFoldDB" id="A0A835XMX1"/>
<keyword evidence="12" id="KW-1185">Reference proteome</keyword>
<protein>
    <recommendedName>
        <fullName evidence="9">Protein RFT1 homolog</fullName>
    </recommendedName>
</protein>
<evidence type="ECO:0000256" key="8">
    <source>
        <dbReference type="ARBA" id="ARBA00045912"/>
    </source>
</evidence>
<evidence type="ECO:0000256" key="4">
    <source>
        <dbReference type="ARBA" id="ARBA00022692"/>
    </source>
</evidence>
<comment type="similarity">
    <text evidence="3 9">Belongs to the RFT1 family.</text>
</comment>
<comment type="function">
    <text evidence="8 9">Intramembrane glycolipid transporter that operates in the biosynthetic pathway of dolichol-linked oligosaccharides, the glycan precursors employed in protein asparagine (N)-glycosylation. The sequential addition of sugars to dolichol pyrophosphate produces dolichol-linked oligosaccharides containing fourteen sugars, including two GlcNAcs, nine mannoses and three glucoses. Once assembled, the oligosaccharide is transferred from the lipid to nascent proteins by oligosaccharyltransferases. The assembly of dolichol-linked oligosaccharides begins on the cytosolic side of the endoplasmic reticulum membrane and finishes in its lumen. RFT1 could mediate the translocation of the cytosolically oriented intermediate DolPP-GlcNAc2Man5, produced by ALG11, into the ER lumen where dolichol-linked oligosaccharides assembly continues. However, the intramembrane lipid transporter activity could not be confirmed in vitro.</text>
</comment>
<feature type="transmembrane region" description="Helical" evidence="9">
    <location>
        <begin position="29"/>
        <end position="49"/>
    </location>
</feature>